<dbReference type="Pfam" id="PF13205">
    <property type="entry name" value="Big_5"/>
    <property type="match status" value="1"/>
</dbReference>
<dbReference type="Proteomes" id="UP000565468">
    <property type="component" value="Unassembled WGS sequence"/>
</dbReference>
<reference evidence="3 4" key="1">
    <citation type="submission" date="2020-04" db="EMBL/GenBank/DDBJ databases">
        <title>Paenibacillus algicola sp. nov., a novel marine bacterium producing alginate lyase.</title>
        <authorList>
            <person name="Huang H."/>
        </authorList>
    </citation>
    <scope>NUCLEOTIDE SEQUENCE [LARGE SCALE GENOMIC DNA]</scope>
    <source>
        <strain evidence="3 4">L7-75</strain>
    </source>
</reference>
<dbReference type="EMBL" id="JABBPN010000031">
    <property type="protein sequence ID" value="NMO98150.1"/>
    <property type="molecule type" value="Genomic_DNA"/>
</dbReference>
<dbReference type="InterPro" id="IPR046780">
    <property type="entry name" value="aBig_2"/>
</dbReference>
<protein>
    <submittedName>
        <fullName evidence="3">S-layer protein</fullName>
    </submittedName>
</protein>
<proteinExistence type="predicted"/>
<gene>
    <name evidence="3" type="ORF">HII30_20570</name>
</gene>
<name>A0A848MDC6_PAELE</name>
<evidence type="ECO:0000259" key="2">
    <source>
        <dbReference type="PROSITE" id="PS51272"/>
    </source>
</evidence>
<evidence type="ECO:0000313" key="4">
    <source>
        <dbReference type="Proteomes" id="UP000565468"/>
    </source>
</evidence>
<evidence type="ECO:0000256" key="1">
    <source>
        <dbReference type="ARBA" id="ARBA00022729"/>
    </source>
</evidence>
<dbReference type="AlphaFoldDB" id="A0A848MDC6"/>
<feature type="domain" description="SLH" evidence="2">
    <location>
        <begin position="104"/>
        <end position="169"/>
    </location>
</feature>
<dbReference type="Pfam" id="PF00395">
    <property type="entry name" value="SLH"/>
    <property type="match status" value="1"/>
</dbReference>
<dbReference type="InterPro" id="IPR032812">
    <property type="entry name" value="SbsA_Ig"/>
</dbReference>
<sequence>MSNKSYYSKDKNNINVSIQGGDKKVMKKILSVALSTAMAFSMFASVAFGDDALTNQQKFDVLKEVKVLNGYPDGQAHLDKDLTRAEFAKVVSTLMGLQPVTGQLSFKDKGYTAKNWAVPYIEAVYSAGLMEGKNTTKMIFDYNGKISVQEMAAVLVRALKLDIPSDVNNNASTWAKGYVQAAINEGIVGANVDPKANATRSLMVDTAYAIYLSEQQPKVVDYAVTENGKVVTFKLANNESVKVTLNTALVANTATEVPFEYAGYKYNESVTWVVTTATKVDSASASNLKEVVVKFNGEVDKESAEKVANYSLRSGKVIDSVTLSSDLTTATLLLKDPSVLSNNRTDAVSVSNVKAGNTTINSQNIEFTAIDNALPTVTSVVSLGTKSVKVVFSEPVKTVGQTNFNLDGREFFGRVTTSNNDRTVILTPYSSSALAVGNHTLTVSGVKDYADFVSLASTHEINVVEDTAAPTIAEATATLETVTITFSEDVDVDTVDAAKVYWKSGDNKITAVSKKQLADNKWQFTFGAEKSLPTGPVSIFVEGVKDYSGNTIAANSSVVVTPEIDQTRPEVTAVSAENARQIKITFSKAVNEASAENKANYTVKNKDGNSITVKDVVRDTNDWKVVYVNLYTDLSASGDNTLTIQNVRDNTKLQNTILDYTGKVSLADRTAPEIDSETVNTSDRRLVVKFNEKMDVDSLVNYSNYLVEIDGRTQPLTSSIAEITPFQDGTAVSLKFTESIGNKIVRLASGNGITGYTNINSLTVLAVKDVNGNVLKEFTSNNSKIELDADTTIALNGKAELVDRRTIKVKFNAGIVNYSAGAFTNVSSVDGAPRVSSVEVDGTSTVNVKFENDITTSGSNVDLRVDLDRLITNAGATTTAGTVDVSTADGNLKDSVKPVVNKADTVYPFEVTVATGTPSFAIKFSETLQTNSNVASDLKVIRNTDNKELSIADGEFSATASGDTVTVTLNDGASRSVASEYRVEVKDARLIVDAAGNRAADFNGISELVGGQAAPSGLAAVNDNFAAEDTGEITGLDAAKSYEYKLASAPVSSYELVSGATKISGLPAGTYVVREAAPSGGVPSATTQVTVGQDAPTNVEAVDAAKTALTLSIPTGTEDDAATTITLRSAGDHGTSITWVVNNNVVSGSYTTPDRPAAGDAAKEVTLVANIQKGSVTDQKSFVVTVPETGSDITVAVAP</sequence>
<evidence type="ECO:0000313" key="3">
    <source>
        <dbReference type="EMBL" id="NMO98150.1"/>
    </source>
</evidence>
<dbReference type="InterPro" id="IPR014755">
    <property type="entry name" value="Cu-Rt/internalin_Ig-like"/>
</dbReference>
<keyword evidence="4" id="KW-1185">Reference proteome</keyword>
<dbReference type="PROSITE" id="PS51272">
    <property type="entry name" value="SLH"/>
    <property type="match status" value="1"/>
</dbReference>
<comment type="caution">
    <text evidence="3">The sequence shown here is derived from an EMBL/GenBank/DDBJ whole genome shotgun (WGS) entry which is preliminary data.</text>
</comment>
<organism evidence="3 4">
    <name type="scientific">Paenibacillus lemnae</name>
    <dbReference type="NCBI Taxonomy" id="1330551"/>
    <lineage>
        <taxon>Bacteria</taxon>
        <taxon>Bacillati</taxon>
        <taxon>Bacillota</taxon>
        <taxon>Bacilli</taxon>
        <taxon>Bacillales</taxon>
        <taxon>Paenibacillaceae</taxon>
        <taxon>Paenibacillus</taxon>
    </lineage>
</organism>
<dbReference type="Pfam" id="PF20578">
    <property type="entry name" value="aBig_2"/>
    <property type="match status" value="1"/>
</dbReference>
<dbReference type="RefSeq" id="WP_169506922.1">
    <property type="nucleotide sequence ID" value="NZ_JABBPN010000031.1"/>
</dbReference>
<dbReference type="Gene3D" id="2.60.40.1220">
    <property type="match status" value="5"/>
</dbReference>
<accession>A0A848MDC6</accession>
<keyword evidence="1" id="KW-0732">Signal</keyword>
<dbReference type="InterPro" id="IPR001119">
    <property type="entry name" value="SLH_dom"/>
</dbReference>